<dbReference type="Ensembl" id="ENSOMYT00000017892.2">
    <property type="protein sequence ID" value="ENSOMYP00000016211.2"/>
    <property type="gene ID" value="ENSOMYG00000007955.2"/>
</dbReference>
<reference evidence="1" key="3">
    <citation type="submission" date="2025-09" db="UniProtKB">
        <authorList>
            <consortium name="Ensembl"/>
        </authorList>
    </citation>
    <scope>IDENTIFICATION</scope>
</reference>
<evidence type="ECO:0000313" key="2">
    <source>
        <dbReference type="Proteomes" id="UP000694395"/>
    </source>
</evidence>
<sequence length="147" mass="17001">MTFKKLDLNIADHSFFPYLKCSGQVVVTYQTEFKGNLAKLLQHCRLETHSMVINTVVKLYLCDTFGTQLTQNNDEILTFLKYIGPGNGFDGDSMAFMGDPKFIMRSLVCRNDISWNFEKFLVRPGGEPYKFTEPLLQHKCTAYYWNT</sequence>
<name>A0A8C7VCX6_ONCMY</name>
<dbReference type="Proteomes" id="UP000694395">
    <property type="component" value="Chromosome 7"/>
</dbReference>
<organism evidence="1 2">
    <name type="scientific">Oncorhynchus mykiss</name>
    <name type="common">Rainbow trout</name>
    <name type="synonym">Salmo gairdneri</name>
    <dbReference type="NCBI Taxonomy" id="8022"/>
    <lineage>
        <taxon>Eukaryota</taxon>
        <taxon>Metazoa</taxon>
        <taxon>Chordata</taxon>
        <taxon>Craniata</taxon>
        <taxon>Vertebrata</taxon>
        <taxon>Euteleostomi</taxon>
        <taxon>Actinopterygii</taxon>
        <taxon>Neopterygii</taxon>
        <taxon>Teleostei</taxon>
        <taxon>Protacanthopterygii</taxon>
        <taxon>Salmoniformes</taxon>
        <taxon>Salmonidae</taxon>
        <taxon>Salmoninae</taxon>
        <taxon>Oncorhynchus</taxon>
    </lineage>
</organism>
<reference evidence="1" key="2">
    <citation type="submission" date="2025-08" db="UniProtKB">
        <authorList>
            <consortium name="Ensembl"/>
        </authorList>
    </citation>
    <scope>IDENTIFICATION</scope>
</reference>
<dbReference type="GeneTree" id="ENSGT01000000221441"/>
<evidence type="ECO:0008006" key="3">
    <source>
        <dbReference type="Google" id="ProtNLM"/>
    </source>
</evidence>
<dbReference type="Gene3D" id="3.40.30.10">
    <property type="entry name" value="Glutaredoxin"/>
    <property type="match status" value="1"/>
</dbReference>
<keyword evidence="2" id="KW-1185">Reference proteome</keyword>
<evidence type="ECO:0000313" key="1">
    <source>
        <dbReference type="Ensembl" id="ENSOMYP00000016211.2"/>
    </source>
</evidence>
<dbReference type="InterPro" id="IPR036249">
    <property type="entry name" value="Thioredoxin-like_sf"/>
</dbReference>
<protein>
    <recommendedName>
        <fullName evidence="3">Glutathione peroxidase</fullName>
    </recommendedName>
</protein>
<dbReference type="SUPFAM" id="SSF52833">
    <property type="entry name" value="Thioredoxin-like"/>
    <property type="match status" value="1"/>
</dbReference>
<proteinExistence type="predicted"/>
<accession>A0A8C7VCX6</accession>
<reference evidence="1" key="1">
    <citation type="submission" date="2020-07" db="EMBL/GenBank/DDBJ databases">
        <title>A long reads based de novo assembly of the rainbow trout Arlee double haploid line genome.</title>
        <authorList>
            <person name="Gao G."/>
            <person name="Palti Y."/>
        </authorList>
    </citation>
    <scope>NUCLEOTIDE SEQUENCE [LARGE SCALE GENOMIC DNA]</scope>
</reference>
<dbReference type="AlphaFoldDB" id="A0A8C7VCX6"/>